<protein>
    <submittedName>
        <fullName evidence="3">SUMF1/EgtB/PvdO family nonheme iron enzyme</fullName>
    </submittedName>
</protein>
<keyword evidence="4" id="KW-1185">Reference proteome</keyword>
<dbReference type="Gene3D" id="3.90.1580.10">
    <property type="entry name" value="paralog of FGE (formylglycine-generating enzyme)"/>
    <property type="match status" value="1"/>
</dbReference>
<dbReference type="Gene3D" id="3.90.1200.10">
    <property type="match status" value="1"/>
</dbReference>
<dbReference type="InterPro" id="IPR011009">
    <property type="entry name" value="Kinase-like_dom_sf"/>
</dbReference>
<dbReference type="RefSeq" id="WP_329272695.1">
    <property type="nucleotide sequence ID" value="NZ_CP109011.1"/>
</dbReference>
<dbReference type="EMBL" id="CP109011">
    <property type="protein sequence ID" value="WUT49000.1"/>
    <property type="molecule type" value="Genomic_DNA"/>
</dbReference>
<gene>
    <name evidence="3" type="ORF">OG929_08040</name>
</gene>
<dbReference type="InterPro" id="IPR042095">
    <property type="entry name" value="SUMF_sf"/>
</dbReference>
<dbReference type="InterPro" id="IPR051043">
    <property type="entry name" value="Sulfatase_Mod_Factor_Kinase"/>
</dbReference>
<dbReference type="PANTHER" id="PTHR23150:SF19">
    <property type="entry name" value="FORMYLGLYCINE-GENERATING ENZYME"/>
    <property type="match status" value="1"/>
</dbReference>
<evidence type="ECO:0000259" key="2">
    <source>
        <dbReference type="Pfam" id="PF03781"/>
    </source>
</evidence>
<organism evidence="3 4">
    <name type="scientific">Streptomyces pseudovenezuelae</name>
    <dbReference type="NCBI Taxonomy" id="67350"/>
    <lineage>
        <taxon>Bacteria</taxon>
        <taxon>Bacillati</taxon>
        <taxon>Actinomycetota</taxon>
        <taxon>Actinomycetes</taxon>
        <taxon>Kitasatosporales</taxon>
        <taxon>Streptomycetaceae</taxon>
        <taxon>Streptomyces</taxon>
        <taxon>Streptomyces aurantiacus group</taxon>
    </lineage>
</organism>
<name>A0ABZ1X9Z8_9ACTN</name>
<evidence type="ECO:0000313" key="3">
    <source>
        <dbReference type="EMBL" id="WUT49000.1"/>
    </source>
</evidence>
<evidence type="ECO:0000313" key="4">
    <source>
        <dbReference type="Proteomes" id="UP001432168"/>
    </source>
</evidence>
<dbReference type="InterPro" id="IPR005532">
    <property type="entry name" value="SUMF_dom"/>
</dbReference>
<dbReference type="Proteomes" id="UP001432168">
    <property type="component" value="Chromosome"/>
</dbReference>
<feature type="domain" description="Sulfatase-modifying factor enzyme-like" evidence="2">
    <location>
        <begin position="7"/>
        <end position="106"/>
    </location>
</feature>
<dbReference type="InterPro" id="IPR002575">
    <property type="entry name" value="Aminoglycoside_PTrfase"/>
</dbReference>
<dbReference type="InterPro" id="IPR016187">
    <property type="entry name" value="CTDL_fold"/>
</dbReference>
<evidence type="ECO:0000259" key="1">
    <source>
        <dbReference type="Pfam" id="PF01636"/>
    </source>
</evidence>
<dbReference type="Pfam" id="PF01636">
    <property type="entry name" value="APH"/>
    <property type="match status" value="1"/>
</dbReference>
<reference evidence="3" key="1">
    <citation type="submission" date="2022-10" db="EMBL/GenBank/DDBJ databases">
        <title>The complete genomes of actinobacterial strains from the NBC collection.</title>
        <authorList>
            <person name="Joergensen T.S."/>
            <person name="Alvarez Arevalo M."/>
            <person name="Sterndorff E.B."/>
            <person name="Faurdal D."/>
            <person name="Vuksanovic O."/>
            <person name="Mourched A.-S."/>
            <person name="Charusanti P."/>
            <person name="Shaw S."/>
            <person name="Blin K."/>
            <person name="Weber T."/>
        </authorList>
    </citation>
    <scope>NUCLEOTIDE SEQUENCE</scope>
    <source>
        <strain evidence="3">NBC_00686</strain>
    </source>
</reference>
<accession>A0ABZ1X9Z8</accession>
<dbReference type="Pfam" id="PF03781">
    <property type="entry name" value="FGE-sulfatase"/>
    <property type="match status" value="1"/>
</dbReference>
<dbReference type="SUPFAM" id="SSF56436">
    <property type="entry name" value="C-type lectin-like"/>
    <property type="match status" value="1"/>
</dbReference>
<dbReference type="PANTHER" id="PTHR23150">
    <property type="entry name" value="SULFATASE MODIFYING FACTOR 1, 2"/>
    <property type="match status" value="1"/>
</dbReference>
<feature type="domain" description="Aminoglycoside phosphotransferase" evidence="1">
    <location>
        <begin position="223"/>
        <end position="292"/>
    </location>
</feature>
<sequence length="379" mass="41435">MEWDASADGYRLPTEAEWEHACHAGTTGPRYGDLDEIGWYRGNSHERIHEVGGKRPNSWGLHDMLGNVWDWCWDVYDAEVYGAYLVLRGGGWFDEHWSCRASARGRSGVSVILMTAEDEVLTGGMANAGAVFRRGDLVERPAPRNARALHVHLLALKQHGFDAAPTPVALTSDGREQLTFVPGDVPLPPFPDWAMTGAALASVGSLLRRLHEAGAAVAVDTRAEWPSDLADPEGGTMLCHNDVCPENVVFRDGRAAALIDFDLAAPGRALWDVAMTARYWVPMLDPGSAAAFHPPGLDAAARLRILADGYGLPAADRAELPGVIEQATEVCRDFVTRRVADGDPVYLQALAGRGGWERWDRVQTWLVDHRRTFTAALLN</sequence>
<proteinExistence type="predicted"/>
<dbReference type="SUPFAM" id="SSF56112">
    <property type="entry name" value="Protein kinase-like (PK-like)"/>
    <property type="match status" value="1"/>
</dbReference>